<accession>A0A8H4BL83</accession>
<proteinExistence type="predicted"/>
<reference evidence="1 2" key="1">
    <citation type="submission" date="2019-09" db="EMBL/GenBank/DDBJ databases">
        <authorList>
            <consortium name="DOE Joint Genome Institute"/>
            <person name="Mondo S.J."/>
            <person name="Navarro-Mendoza M.I."/>
            <person name="Perez-Arques C."/>
            <person name="Panchal S."/>
            <person name="Nicolas F.E."/>
            <person name="Ganguly P."/>
            <person name="Pangilinan J."/>
            <person name="Grigoriev I."/>
            <person name="Heitman J."/>
            <person name="Sanya K."/>
            <person name="Garre V."/>
        </authorList>
    </citation>
    <scope>NUCLEOTIDE SEQUENCE [LARGE SCALE GENOMIC DNA]</scope>
    <source>
        <strain evidence="1 2">MU402</strain>
    </source>
</reference>
<dbReference type="Proteomes" id="UP000469890">
    <property type="component" value="Unassembled WGS sequence"/>
</dbReference>
<evidence type="ECO:0000313" key="1">
    <source>
        <dbReference type="EMBL" id="KAF1804419.1"/>
    </source>
</evidence>
<organism evidence="1 2">
    <name type="scientific">Mucor circinelloides f. lusitanicus</name>
    <name type="common">Mucor racemosus var. lusitanicus</name>
    <dbReference type="NCBI Taxonomy" id="29924"/>
    <lineage>
        <taxon>Eukaryota</taxon>
        <taxon>Fungi</taxon>
        <taxon>Fungi incertae sedis</taxon>
        <taxon>Mucoromycota</taxon>
        <taxon>Mucoromycotina</taxon>
        <taxon>Mucoromycetes</taxon>
        <taxon>Mucorales</taxon>
        <taxon>Mucorineae</taxon>
        <taxon>Mucoraceae</taxon>
        <taxon>Mucor</taxon>
    </lineage>
</organism>
<evidence type="ECO:0000313" key="2">
    <source>
        <dbReference type="Proteomes" id="UP000469890"/>
    </source>
</evidence>
<dbReference type="EMBL" id="JAAECE010000002">
    <property type="protein sequence ID" value="KAF1804419.1"/>
    <property type="molecule type" value="Genomic_DNA"/>
</dbReference>
<dbReference type="AlphaFoldDB" id="A0A8H4BL83"/>
<comment type="caution">
    <text evidence="1">The sequence shown here is derived from an EMBL/GenBank/DDBJ whole genome shotgun (WGS) entry which is preliminary data.</text>
</comment>
<feature type="non-terminal residue" evidence="1">
    <location>
        <position position="1"/>
    </location>
</feature>
<name>A0A8H4BL83_MUCCL</name>
<sequence length="79" mass="8711">MRCSHELVEGIRVWPVVSVLLLLLLLLPRLLVVTVEEAFLKADNLGSVLLTGRNDLLLLLAIVPLLKGLNRYLLPGSVD</sequence>
<gene>
    <name evidence="1" type="ORF">FB192DRAFT_1357592</name>
</gene>
<protein>
    <submittedName>
        <fullName evidence="1">Uncharacterized protein</fullName>
    </submittedName>
</protein>